<dbReference type="GO" id="GO:0006644">
    <property type="term" value="P:phospholipid metabolic process"/>
    <property type="evidence" value="ECO:0007669"/>
    <property type="project" value="TreeGrafter"/>
</dbReference>
<gene>
    <name evidence="2" type="primary">LOC125386668</name>
</gene>
<dbReference type="AlphaFoldDB" id="A0A9C6SII7"/>
<organism evidence="1 2">
    <name type="scientific">Bombus terrestris</name>
    <name type="common">Buff-tailed bumblebee</name>
    <name type="synonym">Apis terrestris</name>
    <dbReference type="NCBI Taxonomy" id="30195"/>
    <lineage>
        <taxon>Eukaryota</taxon>
        <taxon>Metazoa</taxon>
        <taxon>Ecdysozoa</taxon>
        <taxon>Arthropoda</taxon>
        <taxon>Hexapoda</taxon>
        <taxon>Insecta</taxon>
        <taxon>Pterygota</taxon>
        <taxon>Neoptera</taxon>
        <taxon>Endopterygota</taxon>
        <taxon>Hymenoptera</taxon>
        <taxon>Apocrita</taxon>
        <taxon>Aculeata</taxon>
        <taxon>Apoidea</taxon>
        <taxon>Anthophila</taxon>
        <taxon>Apidae</taxon>
        <taxon>Bombus</taxon>
        <taxon>Bombus</taxon>
    </lineage>
</organism>
<dbReference type="GO" id="GO:0004620">
    <property type="term" value="F:phospholipase activity"/>
    <property type="evidence" value="ECO:0007669"/>
    <property type="project" value="InterPro"/>
</dbReference>
<evidence type="ECO:0000313" key="2">
    <source>
        <dbReference type="RefSeq" id="XP_048269634.1"/>
    </source>
</evidence>
<accession>A0A9C6SII7</accession>
<sequence>MGGGGGILWVWRLFTVSVVFMESSVVSSIQNLLGVVTWLAVHMYSNVFTLICLAGRSSKDPESVHHLKPGDIDVIAAMGDSLTIGAGVTSIYTFEVHIENRGIVGSIGGQGTWRQYLTLPNILKEFNPKLVGYSLGDALSTDPAAQLNVAEGGAMSRDITFMATYLVNKIKEDPRIDIKKHCKVRIFVDKNINSHKI</sequence>
<reference evidence="2" key="1">
    <citation type="submission" date="2025-08" db="UniProtKB">
        <authorList>
            <consortium name="RefSeq"/>
        </authorList>
    </citation>
    <scope>IDENTIFICATION</scope>
</reference>
<dbReference type="PANTHER" id="PTHR21325:SF31">
    <property type="entry name" value="GH22081P-RELATED"/>
    <property type="match status" value="1"/>
</dbReference>
<dbReference type="RefSeq" id="XP_048269634.1">
    <property type="nucleotide sequence ID" value="XM_048413677.1"/>
</dbReference>
<keyword evidence="1" id="KW-1185">Reference proteome</keyword>
<evidence type="ECO:0000313" key="1">
    <source>
        <dbReference type="Proteomes" id="UP000835206"/>
    </source>
</evidence>
<dbReference type="KEGG" id="bter:125386668"/>
<dbReference type="OrthoDB" id="10265800at2759"/>
<dbReference type="GeneID" id="125386668"/>
<proteinExistence type="predicted"/>
<name>A0A9C6SII7_BOMTE</name>
<dbReference type="InterPro" id="IPR038885">
    <property type="entry name" value="PLB1"/>
</dbReference>
<dbReference type="PANTHER" id="PTHR21325">
    <property type="entry name" value="PHOSPHOLIPASE B, PLB1"/>
    <property type="match status" value="1"/>
</dbReference>
<dbReference type="Proteomes" id="UP000835206">
    <property type="component" value="Chromosome 17"/>
</dbReference>
<protein>
    <submittedName>
        <fullName evidence="2">Phospholipase B1, membrane-associated-like</fullName>
    </submittedName>
</protein>
<dbReference type="SUPFAM" id="SSF52266">
    <property type="entry name" value="SGNH hydrolase"/>
    <property type="match status" value="1"/>
</dbReference>